<dbReference type="Pfam" id="PF00237">
    <property type="entry name" value="Ribosomal_L22"/>
    <property type="match status" value="1"/>
</dbReference>
<evidence type="ECO:0000313" key="11">
    <source>
        <dbReference type="EMBL" id="QDV32194.1"/>
    </source>
</evidence>
<dbReference type="EMBL" id="CP036426">
    <property type="protein sequence ID" value="QDV32194.1"/>
    <property type="molecule type" value="Genomic_DNA"/>
</dbReference>
<keyword evidence="3 7" id="KW-0694">RNA-binding</keyword>
<keyword evidence="12" id="KW-1185">Reference proteome</keyword>
<keyword evidence="4 7" id="KW-0689">Ribosomal protein</keyword>
<evidence type="ECO:0000256" key="2">
    <source>
        <dbReference type="ARBA" id="ARBA00022730"/>
    </source>
</evidence>
<evidence type="ECO:0000313" key="12">
    <source>
        <dbReference type="Proteomes" id="UP000317835"/>
    </source>
</evidence>
<dbReference type="Proteomes" id="UP000317835">
    <property type="component" value="Chromosome"/>
</dbReference>
<comment type="similarity">
    <text evidence="1 7 8">Belongs to the universal ribosomal protein uL22 family.</text>
</comment>
<evidence type="ECO:0000256" key="9">
    <source>
        <dbReference type="RuleBase" id="RU004006"/>
    </source>
</evidence>
<dbReference type="PANTHER" id="PTHR13501:SF8">
    <property type="entry name" value="LARGE RIBOSOMAL SUBUNIT PROTEIN UL22M"/>
    <property type="match status" value="1"/>
</dbReference>
<accession>A0A518GUE2</accession>
<dbReference type="AlphaFoldDB" id="A0A518GUE2"/>
<reference evidence="11 12" key="1">
    <citation type="submission" date="2019-02" db="EMBL/GenBank/DDBJ databases">
        <title>Deep-cultivation of Planctomycetes and their phenomic and genomic characterization uncovers novel biology.</title>
        <authorList>
            <person name="Wiegand S."/>
            <person name="Jogler M."/>
            <person name="Boedeker C."/>
            <person name="Pinto D."/>
            <person name="Vollmers J."/>
            <person name="Rivas-Marin E."/>
            <person name="Kohn T."/>
            <person name="Peeters S.H."/>
            <person name="Heuer A."/>
            <person name="Rast P."/>
            <person name="Oberbeckmann S."/>
            <person name="Bunk B."/>
            <person name="Jeske O."/>
            <person name="Meyerdierks A."/>
            <person name="Storesund J.E."/>
            <person name="Kallscheuer N."/>
            <person name="Luecker S."/>
            <person name="Lage O.M."/>
            <person name="Pohl T."/>
            <person name="Merkel B.J."/>
            <person name="Hornburger P."/>
            <person name="Mueller R.-W."/>
            <person name="Bruemmer F."/>
            <person name="Labrenz M."/>
            <person name="Spormann A.M."/>
            <person name="Op den Camp H."/>
            <person name="Overmann J."/>
            <person name="Amann R."/>
            <person name="Jetten M.S.M."/>
            <person name="Mascher T."/>
            <person name="Medema M.H."/>
            <person name="Devos D.P."/>
            <person name="Kaster A.-K."/>
            <person name="Ovreas L."/>
            <person name="Rohde M."/>
            <person name="Galperin M.Y."/>
            <person name="Jogler C."/>
        </authorList>
    </citation>
    <scope>NUCLEOTIDE SEQUENCE [LARGE SCALE GENOMIC DNA]</scope>
    <source>
        <strain evidence="11 12">ElP</strain>
    </source>
</reference>
<comment type="function">
    <text evidence="7 10">This protein binds specifically to 23S rRNA; its binding is stimulated by other ribosomal proteins, e.g., L4, L17, and L20. It is important during the early stages of 50S assembly. It makes multiple contacts with different domains of the 23S rRNA in the assembled 50S subunit and ribosome.</text>
</comment>
<comment type="subunit">
    <text evidence="7 9">Part of the 50S ribosomal subunit.</text>
</comment>
<dbReference type="PANTHER" id="PTHR13501">
    <property type="entry name" value="CHLOROPLAST 50S RIBOSOMAL PROTEIN L22-RELATED"/>
    <property type="match status" value="1"/>
</dbReference>
<comment type="function">
    <text evidence="7">The globular domain of the protein is located near the polypeptide exit tunnel on the outside of the subunit, while an extended beta-hairpin is found that lines the wall of the exit tunnel in the center of the 70S ribosome.</text>
</comment>
<sequence>MKTQSPYPYKASHRFARMSVLKVRKILDLIRGKYADEAMQILKYLPHRGARYTEKVLKSAMANAEDQGVRNPGDLIVADARGDGAAMFKRLMPRARGMAHLIRRRSCHITIGLADLETALAGPEAARRMAEDDGE</sequence>
<dbReference type="GO" id="GO:0022625">
    <property type="term" value="C:cytosolic large ribosomal subunit"/>
    <property type="evidence" value="ECO:0007669"/>
    <property type="project" value="TreeGrafter"/>
</dbReference>
<organism evidence="11 12">
    <name type="scientific">Tautonia plasticadhaerens</name>
    <dbReference type="NCBI Taxonomy" id="2527974"/>
    <lineage>
        <taxon>Bacteria</taxon>
        <taxon>Pseudomonadati</taxon>
        <taxon>Planctomycetota</taxon>
        <taxon>Planctomycetia</taxon>
        <taxon>Isosphaerales</taxon>
        <taxon>Isosphaeraceae</taxon>
        <taxon>Tautonia</taxon>
    </lineage>
</organism>
<evidence type="ECO:0000256" key="5">
    <source>
        <dbReference type="ARBA" id="ARBA00023274"/>
    </source>
</evidence>
<evidence type="ECO:0000256" key="8">
    <source>
        <dbReference type="RuleBase" id="RU004005"/>
    </source>
</evidence>
<dbReference type="InterPro" id="IPR001063">
    <property type="entry name" value="Ribosomal_uL22"/>
</dbReference>
<dbReference type="InterPro" id="IPR005727">
    <property type="entry name" value="Ribosomal_uL22_bac/chlpt-type"/>
</dbReference>
<evidence type="ECO:0000256" key="4">
    <source>
        <dbReference type="ARBA" id="ARBA00022980"/>
    </source>
</evidence>
<evidence type="ECO:0000256" key="10">
    <source>
        <dbReference type="RuleBase" id="RU004008"/>
    </source>
</evidence>
<protein>
    <recommendedName>
        <fullName evidence="6 7">Large ribosomal subunit protein uL22</fullName>
    </recommendedName>
</protein>
<proteinExistence type="inferred from homology"/>
<evidence type="ECO:0000256" key="7">
    <source>
        <dbReference type="HAMAP-Rule" id="MF_01331"/>
    </source>
</evidence>
<dbReference type="RefSeq" id="WP_145266072.1">
    <property type="nucleotide sequence ID" value="NZ_CP036426.1"/>
</dbReference>
<dbReference type="CDD" id="cd00336">
    <property type="entry name" value="Ribosomal_L22"/>
    <property type="match status" value="1"/>
</dbReference>
<keyword evidence="5 7" id="KW-0687">Ribonucleoprotein</keyword>
<evidence type="ECO:0000256" key="3">
    <source>
        <dbReference type="ARBA" id="ARBA00022884"/>
    </source>
</evidence>
<dbReference type="GO" id="GO:0019843">
    <property type="term" value="F:rRNA binding"/>
    <property type="evidence" value="ECO:0007669"/>
    <property type="project" value="UniProtKB-UniRule"/>
</dbReference>
<dbReference type="OrthoDB" id="9805969at2"/>
<dbReference type="HAMAP" id="MF_01331_B">
    <property type="entry name" value="Ribosomal_uL22_B"/>
    <property type="match status" value="1"/>
</dbReference>
<dbReference type="NCBIfam" id="TIGR01044">
    <property type="entry name" value="rplV_bact"/>
    <property type="match status" value="1"/>
</dbReference>
<dbReference type="InterPro" id="IPR047867">
    <property type="entry name" value="Ribosomal_uL22_bac/org-type"/>
</dbReference>
<dbReference type="InterPro" id="IPR036394">
    <property type="entry name" value="Ribosomal_uL22_sf"/>
</dbReference>
<dbReference type="KEGG" id="tpla:ElP_00170"/>
<dbReference type="Gene3D" id="3.90.470.10">
    <property type="entry name" value="Ribosomal protein L22/L17"/>
    <property type="match status" value="1"/>
</dbReference>
<dbReference type="SUPFAM" id="SSF54843">
    <property type="entry name" value="Ribosomal protein L22"/>
    <property type="match status" value="1"/>
</dbReference>
<evidence type="ECO:0000256" key="6">
    <source>
        <dbReference type="ARBA" id="ARBA00035207"/>
    </source>
</evidence>
<evidence type="ECO:0000256" key="1">
    <source>
        <dbReference type="ARBA" id="ARBA00009451"/>
    </source>
</evidence>
<gene>
    <name evidence="7 11" type="primary">rplV</name>
    <name evidence="11" type="ORF">ElP_00170</name>
</gene>
<keyword evidence="2 7" id="KW-0699">rRNA-binding</keyword>
<dbReference type="GO" id="GO:0003735">
    <property type="term" value="F:structural constituent of ribosome"/>
    <property type="evidence" value="ECO:0007669"/>
    <property type="project" value="InterPro"/>
</dbReference>
<name>A0A518GUE2_9BACT</name>
<dbReference type="GO" id="GO:0006412">
    <property type="term" value="P:translation"/>
    <property type="evidence" value="ECO:0007669"/>
    <property type="project" value="UniProtKB-UniRule"/>
</dbReference>